<keyword evidence="2" id="KW-1185">Reference proteome</keyword>
<dbReference type="OrthoDB" id="1729611at2"/>
<proteinExistence type="predicted"/>
<accession>A0A162MYX8</accession>
<dbReference type="RefSeq" id="WP_068747281.1">
    <property type="nucleotide sequence ID" value="NZ_LOHZ01000015.1"/>
</dbReference>
<name>A0A162MYX8_9FIRM</name>
<evidence type="ECO:0000313" key="1">
    <source>
        <dbReference type="EMBL" id="KYO68572.1"/>
    </source>
</evidence>
<reference evidence="1 2" key="1">
    <citation type="submission" date="2015-12" db="EMBL/GenBank/DDBJ databases">
        <title>Draft genome of Thermovenabulum gondwanense isolated from a red thermophilic microbial mat colonisisng an outflow channel of a bore well.</title>
        <authorList>
            <person name="Patel B.K."/>
        </authorList>
    </citation>
    <scope>NUCLEOTIDE SEQUENCE [LARGE SCALE GENOMIC DNA]</scope>
    <source>
        <strain evidence="1 2">R270</strain>
    </source>
</reference>
<dbReference type="EMBL" id="LOHZ01000015">
    <property type="protein sequence ID" value="KYO68572.1"/>
    <property type="molecule type" value="Genomic_DNA"/>
</dbReference>
<evidence type="ECO:0000313" key="2">
    <source>
        <dbReference type="Proteomes" id="UP000075737"/>
    </source>
</evidence>
<gene>
    <name evidence="1" type="ORF">ATZ99_00810</name>
</gene>
<protein>
    <submittedName>
        <fullName evidence="1">Uncharacterized protein</fullName>
    </submittedName>
</protein>
<dbReference type="STRING" id="520767.ATZ99_00810"/>
<sequence>MKKVKISVLVFILTLTFIKPSIALAHIPPFYCQKAGNYEGGYWGEGVPDDKKQEISKTGCAISCCAMVLYPSKAYIYDERVNKSQYSSADPYVVYRANGDSTYANWDIIRKKFGWNKYYHVSFTSYDASKKAIELDKYLDAGKHPIGRIPGHFVTFVSSEIIGPVSIDKDIKINEHVIINKDPKTVTKDEIVPLTDEELKEFFGDTLPVKNSFLTKNTMYDWSFKIHDPGTKYGKNIYFADNIKGATLDDLDRITIFEE</sequence>
<dbReference type="AlphaFoldDB" id="A0A162MYX8"/>
<dbReference type="Proteomes" id="UP000075737">
    <property type="component" value="Unassembled WGS sequence"/>
</dbReference>
<comment type="caution">
    <text evidence="1">The sequence shown here is derived from an EMBL/GenBank/DDBJ whole genome shotgun (WGS) entry which is preliminary data.</text>
</comment>
<organism evidence="1 2">
    <name type="scientific">Thermovenabulum gondwanense</name>
    <dbReference type="NCBI Taxonomy" id="520767"/>
    <lineage>
        <taxon>Bacteria</taxon>
        <taxon>Bacillati</taxon>
        <taxon>Bacillota</taxon>
        <taxon>Clostridia</taxon>
        <taxon>Thermosediminibacterales</taxon>
        <taxon>Thermosediminibacteraceae</taxon>
        <taxon>Thermovenabulum</taxon>
    </lineage>
</organism>